<organism evidence="2 3">
    <name type="scientific">Leptotrichia hongkongensis</name>
    <dbReference type="NCBI Taxonomy" id="554406"/>
    <lineage>
        <taxon>Bacteria</taxon>
        <taxon>Fusobacteriati</taxon>
        <taxon>Fusobacteriota</taxon>
        <taxon>Fusobacteriia</taxon>
        <taxon>Fusobacteriales</taxon>
        <taxon>Leptotrichiaceae</taxon>
        <taxon>Leptotrichia</taxon>
    </lineage>
</organism>
<evidence type="ECO:0000313" key="3">
    <source>
        <dbReference type="Proteomes" id="UP000321561"/>
    </source>
</evidence>
<accession>A0A510L3Z3</accession>
<dbReference type="InterPro" id="IPR040788">
    <property type="entry name" value="HEPN_MAE_28990"/>
</dbReference>
<dbReference type="EMBL" id="AP019846">
    <property type="protein sequence ID" value="BBM58692.1"/>
    <property type="molecule type" value="Genomic_DNA"/>
</dbReference>
<sequence>MRINDLNSLQDHIDLEIAWRKKEILWQREQLFNKNDDNKYLLRAAILILYSHWEGSIKKVGEYYLCYIKCQNLKYEDLNHNFFGILLFQKYKKIGTSKQFKDFNLCVLELEKEKVYDYYKVIPAESNLKSDVFENILNLIGVSIEKIELDKKLIDEVLLKKRNKIAHGERFDGLDIDAKRFMEISNKVLNTIEIFCNTIMDYAINEKYLR</sequence>
<dbReference type="AlphaFoldDB" id="A0A510L3Z3"/>
<feature type="domain" description="MAE-28990/MAE-18760-like HEPN" evidence="1">
    <location>
        <begin position="11"/>
        <end position="208"/>
    </location>
</feature>
<dbReference type="Pfam" id="PF18737">
    <property type="entry name" value="HEPN_MAE_28990"/>
    <property type="match status" value="1"/>
</dbReference>
<dbReference type="OrthoDB" id="1551032at2"/>
<gene>
    <name evidence="2" type="ORF">JMUB5056_0272</name>
</gene>
<protein>
    <recommendedName>
        <fullName evidence="1">MAE-28990/MAE-18760-like HEPN domain-containing protein</fullName>
    </recommendedName>
</protein>
<name>A0A510L3Z3_9FUSO</name>
<dbReference type="Proteomes" id="UP000321561">
    <property type="component" value="Chromosome"/>
</dbReference>
<dbReference type="RefSeq" id="WP_147004852.1">
    <property type="nucleotide sequence ID" value="NZ_AP019846.1"/>
</dbReference>
<proteinExistence type="predicted"/>
<evidence type="ECO:0000259" key="1">
    <source>
        <dbReference type="Pfam" id="PF18737"/>
    </source>
</evidence>
<evidence type="ECO:0000313" key="2">
    <source>
        <dbReference type="EMBL" id="BBM58692.1"/>
    </source>
</evidence>
<reference evidence="2 3" key="1">
    <citation type="submission" date="2019-07" db="EMBL/GenBank/DDBJ databases">
        <title>Complete Genome Sequence of Leptotrichia hongkongensis Strain JMUB5056.</title>
        <authorList>
            <person name="Watanabe S."/>
            <person name="Cui L."/>
        </authorList>
    </citation>
    <scope>NUCLEOTIDE SEQUENCE [LARGE SCALE GENOMIC DNA]</scope>
    <source>
        <strain evidence="2 3">JMUB5056</strain>
    </source>
</reference>
<dbReference type="KEGG" id="lhg:JMUB5056_0272"/>